<sequence length="74" mass="7439">MAETTTTVTVAGMTCGHCVGAVTEELSKLPGVVDVRIDLVAGGESPVAITHSAPLDDAAVAEAVDEAGYELVRA</sequence>
<protein>
    <submittedName>
        <fullName evidence="3">Heavy-metal-associated domain-containing protein</fullName>
    </submittedName>
</protein>
<dbReference type="EMBL" id="JBHSLD010000009">
    <property type="protein sequence ID" value="MFC5381582.1"/>
    <property type="molecule type" value="Genomic_DNA"/>
</dbReference>
<dbReference type="InterPro" id="IPR006121">
    <property type="entry name" value="HMA_dom"/>
</dbReference>
<evidence type="ECO:0000256" key="1">
    <source>
        <dbReference type="ARBA" id="ARBA00022723"/>
    </source>
</evidence>
<accession>A0ABW0GNM2</accession>
<dbReference type="Pfam" id="PF00403">
    <property type="entry name" value="HMA"/>
    <property type="match status" value="1"/>
</dbReference>
<dbReference type="SUPFAM" id="SSF55008">
    <property type="entry name" value="HMA, heavy metal-associated domain"/>
    <property type="match status" value="1"/>
</dbReference>
<keyword evidence="1" id="KW-0479">Metal-binding</keyword>
<comment type="caution">
    <text evidence="3">The sequence shown here is derived from an EMBL/GenBank/DDBJ whole genome shotgun (WGS) entry which is preliminary data.</text>
</comment>
<proteinExistence type="predicted"/>
<evidence type="ECO:0000259" key="2">
    <source>
        <dbReference type="PROSITE" id="PS50846"/>
    </source>
</evidence>
<organism evidence="3 4">
    <name type="scientific">Aquipuribacter nitratireducens</name>
    <dbReference type="NCBI Taxonomy" id="650104"/>
    <lineage>
        <taxon>Bacteria</taxon>
        <taxon>Bacillati</taxon>
        <taxon>Actinomycetota</taxon>
        <taxon>Actinomycetes</taxon>
        <taxon>Micrococcales</taxon>
        <taxon>Intrasporangiaceae</taxon>
        <taxon>Aquipuribacter</taxon>
    </lineage>
</organism>
<dbReference type="PROSITE" id="PS01047">
    <property type="entry name" value="HMA_1"/>
    <property type="match status" value="1"/>
</dbReference>
<reference evidence="4" key="1">
    <citation type="journal article" date="2019" name="Int. J. Syst. Evol. Microbiol.">
        <title>The Global Catalogue of Microorganisms (GCM) 10K type strain sequencing project: providing services to taxonomists for standard genome sequencing and annotation.</title>
        <authorList>
            <consortium name="The Broad Institute Genomics Platform"/>
            <consortium name="The Broad Institute Genome Sequencing Center for Infectious Disease"/>
            <person name="Wu L."/>
            <person name="Ma J."/>
        </authorList>
    </citation>
    <scope>NUCLEOTIDE SEQUENCE [LARGE SCALE GENOMIC DNA]</scope>
    <source>
        <strain evidence="4">CCUG 43114</strain>
    </source>
</reference>
<dbReference type="CDD" id="cd00371">
    <property type="entry name" value="HMA"/>
    <property type="match status" value="1"/>
</dbReference>
<dbReference type="Proteomes" id="UP001596122">
    <property type="component" value="Unassembled WGS sequence"/>
</dbReference>
<dbReference type="RefSeq" id="WP_340269499.1">
    <property type="nucleotide sequence ID" value="NZ_JBBEOG010000004.1"/>
</dbReference>
<dbReference type="InterPro" id="IPR017969">
    <property type="entry name" value="Heavy-metal-associated_CS"/>
</dbReference>
<dbReference type="Gene3D" id="3.30.70.100">
    <property type="match status" value="1"/>
</dbReference>
<evidence type="ECO:0000313" key="3">
    <source>
        <dbReference type="EMBL" id="MFC5381582.1"/>
    </source>
</evidence>
<evidence type="ECO:0000313" key="4">
    <source>
        <dbReference type="Proteomes" id="UP001596122"/>
    </source>
</evidence>
<feature type="domain" description="HMA" evidence="2">
    <location>
        <begin position="4"/>
        <end position="72"/>
    </location>
</feature>
<dbReference type="InterPro" id="IPR036163">
    <property type="entry name" value="HMA_dom_sf"/>
</dbReference>
<keyword evidence="4" id="KW-1185">Reference proteome</keyword>
<dbReference type="PROSITE" id="PS50846">
    <property type="entry name" value="HMA_2"/>
    <property type="match status" value="1"/>
</dbReference>
<gene>
    <name evidence="3" type="ORF">ACFPJ6_12350</name>
</gene>
<name>A0ABW0GNM2_9MICO</name>